<evidence type="ECO:0000313" key="4">
    <source>
        <dbReference type="Proteomes" id="UP001470230"/>
    </source>
</evidence>
<reference evidence="3 4" key="1">
    <citation type="submission" date="2024-04" db="EMBL/GenBank/DDBJ databases">
        <title>Tritrichomonas musculus Genome.</title>
        <authorList>
            <person name="Alves-Ferreira E."/>
            <person name="Grigg M."/>
            <person name="Lorenzi H."/>
            <person name="Galac M."/>
        </authorList>
    </citation>
    <scope>NUCLEOTIDE SEQUENCE [LARGE SCALE GENOMIC DNA]</scope>
    <source>
        <strain evidence="3 4">EAF2021</strain>
    </source>
</reference>
<comment type="caution">
    <text evidence="3">The sequence shown here is derived from an EMBL/GenBank/DDBJ whole genome shotgun (WGS) entry which is preliminary data.</text>
</comment>
<protein>
    <recommendedName>
        <fullName evidence="5">DNA-directed RNA polymerase</fullName>
    </recommendedName>
</protein>
<accession>A0ABR2H422</accession>
<dbReference type="PANTHER" id="PTHR23115">
    <property type="entry name" value="TRANSLATION FACTOR"/>
    <property type="match status" value="1"/>
</dbReference>
<dbReference type="EMBL" id="JAPFFF010000045">
    <property type="protein sequence ID" value="KAK8840507.1"/>
    <property type="molecule type" value="Genomic_DNA"/>
</dbReference>
<keyword evidence="2" id="KW-0342">GTP-binding</keyword>
<organism evidence="3 4">
    <name type="scientific">Tritrichomonas musculus</name>
    <dbReference type="NCBI Taxonomy" id="1915356"/>
    <lineage>
        <taxon>Eukaryota</taxon>
        <taxon>Metamonada</taxon>
        <taxon>Parabasalia</taxon>
        <taxon>Tritrichomonadida</taxon>
        <taxon>Tritrichomonadidae</taxon>
        <taxon>Tritrichomonas</taxon>
    </lineage>
</organism>
<evidence type="ECO:0008006" key="5">
    <source>
        <dbReference type="Google" id="ProtNLM"/>
    </source>
</evidence>
<keyword evidence="1" id="KW-0547">Nucleotide-binding</keyword>
<dbReference type="Proteomes" id="UP001470230">
    <property type="component" value="Unassembled WGS sequence"/>
</dbReference>
<evidence type="ECO:0000256" key="1">
    <source>
        <dbReference type="ARBA" id="ARBA00022741"/>
    </source>
</evidence>
<proteinExistence type="predicted"/>
<dbReference type="InterPro" id="IPR027417">
    <property type="entry name" value="P-loop_NTPase"/>
</dbReference>
<sequence length="122" mass="14334">MDDEFVKYSEERFNEIKNEMTSIFIQNGFDSKQFQFVPISENKNENIIDDKSSNFSWWNGLTLNEIIRLLKPPKRQYFESIRVAVKAFHEIYFDDEELYQNIDPEKSLIDGVVVSGVVSPPC</sequence>
<keyword evidence="4" id="KW-1185">Reference proteome</keyword>
<evidence type="ECO:0000313" key="3">
    <source>
        <dbReference type="EMBL" id="KAK8840507.1"/>
    </source>
</evidence>
<dbReference type="InterPro" id="IPR050100">
    <property type="entry name" value="TRAFAC_GTPase_members"/>
</dbReference>
<evidence type="ECO:0000256" key="2">
    <source>
        <dbReference type="ARBA" id="ARBA00023134"/>
    </source>
</evidence>
<dbReference type="Gene3D" id="3.40.50.300">
    <property type="entry name" value="P-loop containing nucleotide triphosphate hydrolases"/>
    <property type="match status" value="1"/>
</dbReference>
<name>A0ABR2H422_9EUKA</name>
<gene>
    <name evidence="3" type="ORF">M9Y10_030715</name>
</gene>